<evidence type="ECO:0000313" key="2">
    <source>
        <dbReference type="EMBL" id="MFC4584574.1"/>
    </source>
</evidence>
<comment type="caution">
    <text evidence="2">The sequence shown here is derived from an EMBL/GenBank/DDBJ whole genome shotgun (WGS) entry which is preliminary data.</text>
</comment>
<evidence type="ECO:0000313" key="3">
    <source>
        <dbReference type="Proteomes" id="UP001595891"/>
    </source>
</evidence>
<keyword evidence="3" id="KW-1185">Reference proteome</keyword>
<evidence type="ECO:0000259" key="1">
    <source>
        <dbReference type="Pfam" id="PF11706"/>
    </source>
</evidence>
<name>A0ABV9E8G2_9ACTN</name>
<dbReference type="Pfam" id="PF07336">
    <property type="entry name" value="ABATE"/>
    <property type="match status" value="1"/>
</dbReference>
<protein>
    <submittedName>
        <fullName evidence="2">CGNR zinc finger domain-containing protein</fullName>
    </submittedName>
</protein>
<dbReference type="EMBL" id="JBHSFN010000001">
    <property type="protein sequence ID" value="MFC4584574.1"/>
    <property type="molecule type" value="Genomic_DNA"/>
</dbReference>
<sequence length="178" mass="19083">MDGPAELLRDFVNTYDVEGDTDELASPAELAVWLRERGLISGSDRAVDDDWALAVHLREGLRTVLRHGHEAAPAPVADLDAALAALPVRVTLASGAPEAEPLGTGATRGLGLLVKAIMDARAGGGWHRLKVCASDTCQWAFIDASKNRSRAWCSMRVCGNRTKTRAYRARRQAPAPAS</sequence>
<feature type="domain" description="Zinc finger CGNR" evidence="1">
    <location>
        <begin position="128"/>
        <end position="171"/>
    </location>
</feature>
<dbReference type="Pfam" id="PF11706">
    <property type="entry name" value="zf-CGNR"/>
    <property type="match status" value="1"/>
</dbReference>
<gene>
    <name evidence="2" type="ORF">ACFO8L_00720</name>
</gene>
<dbReference type="InterPro" id="IPR010852">
    <property type="entry name" value="ABATE"/>
</dbReference>
<dbReference type="Proteomes" id="UP001595891">
    <property type="component" value="Unassembled WGS sequence"/>
</dbReference>
<dbReference type="InterPro" id="IPR021005">
    <property type="entry name" value="Znf_CGNR"/>
</dbReference>
<dbReference type="InterPro" id="IPR023286">
    <property type="entry name" value="ABATE_dom_sf"/>
</dbReference>
<organism evidence="2 3">
    <name type="scientific">Sphaerisporangium corydalis</name>
    <dbReference type="NCBI Taxonomy" id="1441875"/>
    <lineage>
        <taxon>Bacteria</taxon>
        <taxon>Bacillati</taxon>
        <taxon>Actinomycetota</taxon>
        <taxon>Actinomycetes</taxon>
        <taxon>Streptosporangiales</taxon>
        <taxon>Streptosporangiaceae</taxon>
        <taxon>Sphaerisporangium</taxon>
    </lineage>
</organism>
<dbReference type="SUPFAM" id="SSF160904">
    <property type="entry name" value="Jann2411-like"/>
    <property type="match status" value="1"/>
</dbReference>
<accession>A0ABV9E8G2</accession>
<dbReference type="RefSeq" id="WP_262841875.1">
    <property type="nucleotide sequence ID" value="NZ_JANZYP010000007.1"/>
</dbReference>
<dbReference type="PANTHER" id="PTHR35525:SF3">
    <property type="entry name" value="BLL6575 PROTEIN"/>
    <property type="match status" value="1"/>
</dbReference>
<dbReference type="Gene3D" id="1.10.3300.10">
    <property type="entry name" value="Jann2411-like domain"/>
    <property type="match status" value="1"/>
</dbReference>
<proteinExistence type="predicted"/>
<dbReference type="PANTHER" id="PTHR35525">
    <property type="entry name" value="BLL6575 PROTEIN"/>
    <property type="match status" value="1"/>
</dbReference>
<reference evidence="3" key="1">
    <citation type="journal article" date="2019" name="Int. J. Syst. Evol. Microbiol.">
        <title>The Global Catalogue of Microorganisms (GCM) 10K type strain sequencing project: providing services to taxonomists for standard genome sequencing and annotation.</title>
        <authorList>
            <consortium name="The Broad Institute Genomics Platform"/>
            <consortium name="The Broad Institute Genome Sequencing Center for Infectious Disease"/>
            <person name="Wu L."/>
            <person name="Ma J."/>
        </authorList>
    </citation>
    <scope>NUCLEOTIDE SEQUENCE [LARGE SCALE GENOMIC DNA]</scope>
    <source>
        <strain evidence="3">CCUG 49560</strain>
    </source>
</reference>